<dbReference type="SUPFAM" id="SSF48264">
    <property type="entry name" value="Cytochrome P450"/>
    <property type="match status" value="1"/>
</dbReference>
<keyword evidence="10" id="KW-1185">Reference proteome</keyword>
<accession>A0AAD6DTE5</accession>
<comment type="caution">
    <text evidence="9">The sequence shown here is derived from an EMBL/GenBank/DDBJ whole genome shotgun (WGS) entry which is preliminary data.</text>
</comment>
<proteinExistence type="inferred from homology"/>
<dbReference type="PANTHER" id="PTHR24305:SF210">
    <property type="entry name" value="CYTOCHROME P450 MONOOXYGENASE ASQL-RELATED"/>
    <property type="match status" value="1"/>
</dbReference>
<dbReference type="EMBL" id="JAQJAE010000005">
    <property type="protein sequence ID" value="KAJ5592122.1"/>
    <property type="molecule type" value="Genomic_DNA"/>
</dbReference>
<dbReference type="GO" id="GO:0016705">
    <property type="term" value="F:oxidoreductase activity, acting on paired donors, with incorporation or reduction of molecular oxygen"/>
    <property type="evidence" value="ECO:0007669"/>
    <property type="project" value="InterPro"/>
</dbReference>
<dbReference type="GO" id="GO:0020037">
    <property type="term" value="F:heme binding"/>
    <property type="evidence" value="ECO:0007669"/>
    <property type="project" value="InterPro"/>
</dbReference>
<evidence type="ECO:0000256" key="1">
    <source>
        <dbReference type="ARBA" id="ARBA00001971"/>
    </source>
</evidence>
<dbReference type="Pfam" id="PF00067">
    <property type="entry name" value="p450"/>
    <property type="match status" value="1"/>
</dbReference>
<dbReference type="Proteomes" id="UP001213799">
    <property type="component" value="Unassembled WGS sequence"/>
</dbReference>
<name>A0AAD6DTE5_9EURO</name>
<organism evidence="9 10">
    <name type="scientific">Penicillium hordei</name>
    <dbReference type="NCBI Taxonomy" id="40994"/>
    <lineage>
        <taxon>Eukaryota</taxon>
        <taxon>Fungi</taxon>
        <taxon>Dikarya</taxon>
        <taxon>Ascomycota</taxon>
        <taxon>Pezizomycotina</taxon>
        <taxon>Eurotiomycetes</taxon>
        <taxon>Eurotiomycetidae</taxon>
        <taxon>Eurotiales</taxon>
        <taxon>Aspergillaceae</taxon>
        <taxon>Penicillium</taxon>
    </lineage>
</organism>
<reference evidence="9" key="2">
    <citation type="submission" date="2023-01" db="EMBL/GenBank/DDBJ databases">
        <authorList>
            <person name="Petersen C."/>
        </authorList>
    </citation>
    <scope>NUCLEOTIDE SEQUENCE</scope>
    <source>
        <strain evidence="9">IBT 12815</strain>
    </source>
</reference>
<dbReference type="GeneID" id="81590322"/>
<dbReference type="InterPro" id="IPR001128">
    <property type="entry name" value="Cyt_P450"/>
</dbReference>
<comment type="cofactor">
    <cofactor evidence="1">
        <name>heme</name>
        <dbReference type="ChEBI" id="CHEBI:30413"/>
    </cofactor>
</comment>
<dbReference type="AlphaFoldDB" id="A0AAD6DTE5"/>
<keyword evidence="3" id="KW-0349">Heme</keyword>
<sequence length="115" mass="12445">MQPFSILASMVGGLMPHKNERESSARSSNASKGVSEGEIYSNASTFMTAGIETTATALSGLTWLLCKNPESLQKLTDEICGLGGRESLTGTKLQRLVYLNAYLEEGLRRNRSLCV</sequence>
<dbReference type="RefSeq" id="XP_056748748.1">
    <property type="nucleotide sequence ID" value="XM_056900080.1"/>
</dbReference>
<evidence type="ECO:0000313" key="10">
    <source>
        <dbReference type="Proteomes" id="UP001213799"/>
    </source>
</evidence>
<dbReference type="GO" id="GO:0005506">
    <property type="term" value="F:iron ion binding"/>
    <property type="evidence" value="ECO:0007669"/>
    <property type="project" value="InterPro"/>
</dbReference>
<evidence type="ECO:0000256" key="4">
    <source>
        <dbReference type="ARBA" id="ARBA00022723"/>
    </source>
</evidence>
<evidence type="ECO:0000256" key="7">
    <source>
        <dbReference type="ARBA" id="ARBA00023033"/>
    </source>
</evidence>
<protein>
    <submittedName>
        <fullName evidence="9">Uncharacterized protein</fullName>
    </submittedName>
</protein>
<keyword evidence="5" id="KW-0560">Oxidoreductase</keyword>
<keyword evidence="4" id="KW-0479">Metal-binding</keyword>
<gene>
    <name evidence="9" type="ORF">N7537_009026</name>
</gene>
<reference evidence="9" key="1">
    <citation type="journal article" date="2023" name="IMA Fungus">
        <title>Comparative genomic study of the Penicillium genus elucidates a diverse pangenome and 15 lateral gene transfer events.</title>
        <authorList>
            <person name="Petersen C."/>
            <person name="Sorensen T."/>
            <person name="Nielsen M.R."/>
            <person name="Sondergaard T.E."/>
            <person name="Sorensen J.L."/>
            <person name="Fitzpatrick D.A."/>
            <person name="Frisvad J.C."/>
            <person name="Nielsen K.L."/>
        </authorList>
    </citation>
    <scope>NUCLEOTIDE SEQUENCE</scope>
    <source>
        <strain evidence="9">IBT 12815</strain>
    </source>
</reference>
<dbReference type="InterPro" id="IPR050121">
    <property type="entry name" value="Cytochrome_P450_monoxygenase"/>
</dbReference>
<dbReference type="PANTHER" id="PTHR24305">
    <property type="entry name" value="CYTOCHROME P450"/>
    <property type="match status" value="1"/>
</dbReference>
<evidence type="ECO:0000256" key="2">
    <source>
        <dbReference type="ARBA" id="ARBA00010617"/>
    </source>
</evidence>
<dbReference type="Gene3D" id="1.10.630.10">
    <property type="entry name" value="Cytochrome P450"/>
    <property type="match status" value="1"/>
</dbReference>
<dbReference type="GO" id="GO:0004497">
    <property type="term" value="F:monooxygenase activity"/>
    <property type="evidence" value="ECO:0007669"/>
    <property type="project" value="UniProtKB-KW"/>
</dbReference>
<evidence type="ECO:0000256" key="6">
    <source>
        <dbReference type="ARBA" id="ARBA00023004"/>
    </source>
</evidence>
<keyword evidence="7" id="KW-0503">Monooxygenase</keyword>
<keyword evidence="6" id="KW-0408">Iron</keyword>
<evidence type="ECO:0000256" key="5">
    <source>
        <dbReference type="ARBA" id="ARBA00023002"/>
    </source>
</evidence>
<evidence type="ECO:0000256" key="8">
    <source>
        <dbReference type="SAM" id="MobiDB-lite"/>
    </source>
</evidence>
<comment type="similarity">
    <text evidence="2">Belongs to the cytochrome P450 family.</text>
</comment>
<dbReference type="InterPro" id="IPR036396">
    <property type="entry name" value="Cyt_P450_sf"/>
</dbReference>
<feature type="region of interest" description="Disordered" evidence="8">
    <location>
        <begin position="16"/>
        <end position="36"/>
    </location>
</feature>
<evidence type="ECO:0000256" key="3">
    <source>
        <dbReference type="ARBA" id="ARBA00022617"/>
    </source>
</evidence>
<dbReference type="GO" id="GO:0043386">
    <property type="term" value="P:mycotoxin biosynthetic process"/>
    <property type="evidence" value="ECO:0007669"/>
    <property type="project" value="UniProtKB-ARBA"/>
</dbReference>
<evidence type="ECO:0000313" key="9">
    <source>
        <dbReference type="EMBL" id="KAJ5592122.1"/>
    </source>
</evidence>